<feature type="chain" id="PRO_5042594440" evidence="2">
    <location>
        <begin position="23"/>
        <end position="611"/>
    </location>
</feature>
<evidence type="ECO:0000256" key="1">
    <source>
        <dbReference type="SAM" id="MobiDB-lite"/>
    </source>
</evidence>
<keyword evidence="4" id="KW-1185">Reference proteome</keyword>
<feature type="region of interest" description="Disordered" evidence="1">
    <location>
        <begin position="93"/>
        <end position="220"/>
    </location>
</feature>
<feature type="compositionally biased region" description="Pro residues" evidence="1">
    <location>
        <begin position="270"/>
        <end position="281"/>
    </location>
</feature>
<keyword evidence="2" id="KW-0732">Signal</keyword>
<gene>
    <name evidence="3" type="ORF">LECACI_7A005593</name>
</gene>
<feature type="compositionally biased region" description="Basic and acidic residues" evidence="1">
    <location>
        <begin position="170"/>
        <end position="201"/>
    </location>
</feature>
<dbReference type="AlphaFoldDB" id="A0AAI8Z0M7"/>
<reference evidence="3" key="1">
    <citation type="submission" date="2023-11" db="EMBL/GenBank/DDBJ databases">
        <authorList>
            <person name="Alioto T."/>
            <person name="Alioto T."/>
            <person name="Gomez Garrido J."/>
        </authorList>
    </citation>
    <scope>NUCLEOTIDE SEQUENCE</scope>
</reference>
<evidence type="ECO:0000256" key="2">
    <source>
        <dbReference type="SAM" id="SignalP"/>
    </source>
</evidence>
<feature type="compositionally biased region" description="Basic and acidic residues" evidence="1">
    <location>
        <begin position="209"/>
        <end position="220"/>
    </location>
</feature>
<proteinExistence type="predicted"/>
<feature type="compositionally biased region" description="Pro residues" evidence="1">
    <location>
        <begin position="138"/>
        <end position="153"/>
    </location>
</feature>
<feature type="region of interest" description="Disordered" evidence="1">
    <location>
        <begin position="256"/>
        <end position="297"/>
    </location>
</feature>
<feature type="compositionally biased region" description="Basic and acidic residues" evidence="1">
    <location>
        <begin position="598"/>
        <end position="611"/>
    </location>
</feature>
<protein>
    <submittedName>
        <fullName evidence="3">Uncharacterized protein</fullName>
    </submittedName>
</protein>
<dbReference type="PANTHER" id="PTHR35204:SF1">
    <property type="entry name" value="ENTEROTOXIN"/>
    <property type="match status" value="1"/>
</dbReference>
<dbReference type="Proteomes" id="UP001296104">
    <property type="component" value="Unassembled WGS sequence"/>
</dbReference>
<dbReference type="SUPFAM" id="SSF101447">
    <property type="entry name" value="Formin homology 2 domain (FH2 domain)"/>
    <property type="match status" value="1"/>
</dbReference>
<sequence>MHRIPALLALPLAVSTPASAHALELQIQNPNHIFNAIHSSMRQWGSSLNHNGMSYFLATIPQGTQLYHGTDTPDRVNGTEWLAFEPEHASMFARPRRAPPGRGGPPGPPPNHASDDEDDWHPPQAPDEHSNHKSWYHGPPPHDGPSPDAPPPGFSDEPRDGWKHGLRRRDHGEDQGDRPRTHTAAQREHARQRVEQNESKKSAFKFGSKKPDPNEDAEAHGYLHTYRPKHDLRLLYIDGQSAAKSDKGTLDSQDVVLLHDNPPSSGAPHHGPPPPPPPPPHAQDEPKKRHGGPMNEASRAEQLCAMAQREWKGRIDGFLRMELGFEIILCSFERDLDVSRITQVKASGRGGPPGHGDDGDQFSYYQAVASRFDGIGGDRVHINYDDFVTLFAADDALYFESKTGLPRVRNETELIRPVQKAIREMIWRDHDHSHHERKQHRPVDWQAIADMVIARYSDRIEYLASGDLQDLRSLQSELDRALRPFIDYAARDRNAEIRRCATQYFTHLPRKLAGSAILNVTTTLCSALTKASEQELYSDALQTVRDLKTWLAWSTWKRCRGCGYHEVCFVPIWPMGGVEEFEKPRCVGNMSEASRGYWGDKEGPPDGPRKD</sequence>
<organism evidence="3 4">
    <name type="scientific">Lecanosticta acicola</name>
    <dbReference type="NCBI Taxonomy" id="111012"/>
    <lineage>
        <taxon>Eukaryota</taxon>
        <taxon>Fungi</taxon>
        <taxon>Dikarya</taxon>
        <taxon>Ascomycota</taxon>
        <taxon>Pezizomycotina</taxon>
        <taxon>Dothideomycetes</taxon>
        <taxon>Dothideomycetidae</taxon>
        <taxon>Mycosphaerellales</taxon>
        <taxon>Mycosphaerellaceae</taxon>
        <taxon>Lecanosticta</taxon>
    </lineage>
</organism>
<feature type="signal peptide" evidence="2">
    <location>
        <begin position="1"/>
        <end position="22"/>
    </location>
</feature>
<comment type="caution">
    <text evidence="3">The sequence shown here is derived from an EMBL/GenBank/DDBJ whole genome shotgun (WGS) entry which is preliminary data.</text>
</comment>
<accession>A0AAI8Z0M7</accession>
<dbReference type="PANTHER" id="PTHR35204">
    <property type="entry name" value="YALI0A21131P"/>
    <property type="match status" value="1"/>
</dbReference>
<feature type="compositionally biased region" description="Pro residues" evidence="1">
    <location>
        <begin position="102"/>
        <end position="111"/>
    </location>
</feature>
<evidence type="ECO:0000313" key="4">
    <source>
        <dbReference type="Proteomes" id="UP001296104"/>
    </source>
</evidence>
<dbReference type="EMBL" id="CAVMBE010000036">
    <property type="protein sequence ID" value="CAK4030435.1"/>
    <property type="molecule type" value="Genomic_DNA"/>
</dbReference>
<dbReference type="InterPro" id="IPR038921">
    <property type="entry name" value="YOR389W-like"/>
</dbReference>
<feature type="region of interest" description="Disordered" evidence="1">
    <location>
        <begin position="591"/>
        <end position="611"/>
    </location>
</feature>
<evidence type="ECO:0000313" key="3">
    <source>
        <dbReference type="EMBL" id="CAK4030435.1"/>
    </source>
</evidence>
<name>A0AAI8Z0M7_9PEZI</name>